<comment type="pathway">
    <text evidence="1">Lipid metabolism.</text>
</comment>
<evidence type="ECO:0000259" key="8">
    <source>
        <dbReference type="Pfam" id="PF02803"/>
    </source>
</evidence>
<feature type="domain" description="Thiolase C-terminal" evidence="8">
    <location>
        <begin position="253"/>
        <end position="373"/>
    </location>
</feature>
<dbReference type="NCBIfam" id="TIGR01930">
    <property type="entry name" value="AcCoA-C-Actrans"/>
    <property type="match status" value="1"/>
</dbReference>
<accession>A0A075IAW6</accession>
<dbReference type="GO" id="GO:0006635">
    <property type="term" value="P:fatty acid beta-oxidation"/>
    <property type="evidence" value="ECO:0007669"/>
    <property type="project" value="TreeGrafter"/>
</dbReference>
<dbReference type="FunFam" id="3.40.47.10:FF:000010">
    <property type="entry name" value="Acetyl-CoA acetyltransferase (Thiolase)"/>
    <property type="match status" value="1"/>
</dbReference>
<dbReference type="GO" id="GO:0010124">
    <property type="term" value="P:phenylacetate catabolic process"/>
    <property type="evidence" value="ECO:0007669"/>
    <property type="project" value="TreeGrafter"/>
</dbReference>
<reference evidence="9" key="1">
    <citation type="journal article" date="2014" name="Genome Biol. Evol.">
        <title>Pangenome evidence for extensive interdomain horizontal transfer affecting lineage core and shell genes in uncultured planktonic thaumarchaeota and euryarchaeota.</title>
        <authorList>
            <person name="Deschamps P."/>
            <person name="Zivanovic Y."/>
            <person name="Moreira D."/>
            <person name="Rodriguez-Valera F."/>
            <person name="Lopez-Garcia P."/>
        </authorList>
    </citation>
    <scope>NUCLEOTIDE SEQUENCE</scope>
</reference>
<keyword evidence="5 9" id="KW-0012">Acyltransferase</keyword>
<dbReference type="PANTHER" id="PTHR43853:SF21">
    <property type="entry name" value="STEROID 3-KETOACYL-COA THIOLASE"/>
    <property type="match status" value="1"/>
</dbReference>
<dbReference type="SUPFAM" id="SSF53901">
    <property type="entry name" value="Thiolase-like"/>
    <property type="match status" value="2"/>
</dbReference>
<dbReference type="PROSITE" id="PS00098">
    <property type="entry name" value="THIOLASE_1"/>
    <property type="match status" value="1"/>
</dbReference>
<evidence type="ECO:0000256" key="6">
    <source>
        <dbReference type="ARBA" id="ARBA00024073"/>
    </source>
</evidence>
<evidence type="ECO:0000259" key="7">
    <source>
        <dbReference type="Pfam" id="PF00108"/>
    </source>
</evidence>
<dbReference type="GO" id="GO:0008299">
    <property type="term" value="P:isoprenoid biosynthetic process"/>
    <property type="evidence" value="ECO:0007669"/>
    <property type="project" value="UniProtKB-KW"/>
</dbReference>
<proteinExistence type="inferred from homology"/>
<evidence type="ECO:0000313" key="9">
    <source>
        <dbReference type="EMBL" id="AIF23867.1"/>
    </source>
</evidence>
<dbReference type="Gene3D" id="3.40.47.10">
    <property type="match status" value="1"/>
</dbReference>
<feature type="domain" description="Thiolase N-terminal" evidence="7">
    <location>
        <begin position="4"/>
        <end position="244"/>
    </location>
</feature>
<organism evidence="9">
    <name type="scientific">uncultured marine group II/III euryarchaeote SAT1000_19_E11</name>
    <dbReference type="NCBI Taxonomy" id="1456566"/>
    <lineage>
        <taxon>Archaea</taxon>
        <taxon>Methanobacteriati</taxon>
        <taxon>Methanobacteriota</taxon>
        <taxon>environmental samples</taxon>
    </lineage>
</organism>
<protein>
    <recommendedName>
        <fullName evidence="6">acetyl-CoA C-acyltransferase</fullName>
        <ecNumber evidence="6">2.3.1.16</ecNumber>
    </recommendedName>
</protein>
<evidence type="ECO:0000256" key="3">
    <source>
        <dbReference type="ARBA" id="ARBA00022679"/>
    </source>
</evidence>
<gene>
    <name evidence="9" type="primary">fadA</name>
</gene>
<dbReference type="Pfam" id="PF02803">
    <property type="entry name" value="Thiolase_C"/>
    <property type="match status" value="1"/>
</dbReference>
<name>A0A075IAW6_9EURY</name>
<dbReference type="Pfam" id="PF00108">
    <property type="entry name" value="Thiolase_N"/>
    <property type="match status" value="1"/>
</dbReference>
<evidence type="ECO:0000256" key="2">
    <source>
        <dbReference type="ARBA" id="ARBA00010982"/>
    </source>
</evidence>
<dbReference type="EC" id="2.3.1.16" evidence="6"/>
<comment type="similarity">
    <text evidence="2">Belongs to the thiolase-like superfamily. Thiolase family.</text>
</comment>
<dbReference type="InterPro" id="IPR002155">
    <property type="entry name" value="Thiolase"/>
</dbReference>
<dbReference type="InterPro" id="IPR016039">
    <property type="entry name" value="Thiolase-like"/>
</dbReference>
<evidence type="ECO:0000256" key="1">
    <source>
        <dbReference type="ARBA" id="ARBA00005189"/>
    </source>
</evidence>
<dbReference type="InterPro" id="IPR020613">
    <property type="entry name" value="Thiolase_CS"/>
</dbReference>
<keyword evidence="4" id="KW-0414">Isoprene biosynthesis</keyword>
<dbReference type="PIRSF" id="PIRSF000429">
    <property type="entry name" value="Ac-CoA_Ac_transf"/>
    <property type="match status" value="1"/>
</dbReference>
<dbReference type="GO" id="GO:0005737">
    <property type="term" value="C:cytoplasm"/>
    <property type="evidence" value="ECO:0007669"/>
    <property type="project" value="UniProtKB-ARBA"/>
</dbReference>
<dbReference type="GO" id="GO:0003988">
    <property type="term" value="F:acetyl-CoA C-acyltransferase activity"/>
    <property type="evidence" value="ECO:0007669"/>
    <property type="project" value="UniProtKB-EC"/>
</dbReference>
<dbReference type="PANTHER" id="PTHR43853">
    <property type="entry name" value="3-KETOACYL-COA THIOLASE, PEROXISOMAL"/>
    <property type="match status" value="1"/>
</dbReference>
<evidence type="ECO:0000256" key="4">
    <source>
        <dbReference type="ARBA" id="ARBA00023229"/>
    </source>
</evidence>
<dbReference type="InterPro" id="IPR020615">
    <property type="entry name" value="Thiolase_acyl_enz_int_AS"/>
</dbReference>
<dbReference type="InterPro" id="IPR020617">
    <property type="entry name" value="Thiolase_C"/>
</dbReference>
<dbReference type="AlphaFoldDB" id="A0A075IAW6"/>
<keyword evidence="3 9" id="KW-0808">Transferase</keyword>
<dbReference type="InterPro" id="IPR020610">
    <property type="entry name" value="Thiolase_AS"/>
</dbReference>
<dbReference type="EMBL" id="KF901243">
    <property type="protein sequence ID" value="AIF23867.1"/>
    <property type="molecule type" value="Genomic_DNA"/>
</dbReference>
<dbReference type="PROSITE" id="PS00099">
    <property type="entry name" value="THIOLASE_3"/>
    <property type="match status" value="1"/>
</dbReference>
<sequence>MPAVIVGYARSPFTPAKKGALARTRPDDIAAAVVNRLISDIGIDPSLVEDLIVGCAFPEAEQGYNLARIITFLTDLPETVPGVTVNRFCGSSMQSIHDAAARINSGQGCAFIAGGVESMSRIPMTGFNPMPNPVLAEEAMTSMGITAENLSKIHGIDRDAQEAFAIESQARANNARESGSFVDEIVPIETTDGTVHEDGCIRSGTNAEGLRKLRPAFDANGTVTAGTASPLTDGAAFVFVCSEEFAAEHGLVPMARIKSIAVSGCAPEIMGIGPVAASRKALERAGLSLDDIDLIELNEAFAAQSLAVIGELGLDTDKVNIEGGAIALGHPLGASGARITGKAAQLMQKNGAEHALATLCVGGGMGMATVLERV</sequence>
<dbReference type="InterPro" id="IPR050215">
    <property type="entry name" value="Thiolase-like_sf_Thiolase"/>
</dbReference>
<dbReference type="PROSITE" id="PS00737">
    <property type="entry name" value="THIOLASE_2"/>
    <property type="match status" value="1"/>
</dbReference>
<evidence type="ECO:0000256" key="5">
    <source>
        <dbReference type="ARBA" id="ARBA00023315"/>
    </source>
</evidence>
<dbReference type="CDD" id="cd00751">
    <property type="entry name" value="thiolase"/>
    <property type="match status" value="1"/>
</dbReference>
<dbReference type="InterPro" id="IPR020616">
    <property type="entry name" value="Thiolase_N"/>
</dbReference>